<dbReference type="GO" id="GO:0031623">
    <property type="term" value="P:receptor internalization"/>
    <property type="evidence" value="ECO:0007669"/>
    <property type="project" value="TreeGrafter"/>
</dbReference>
<dbReference type="GO" id="GO:0072659">
    <property type="term" value="P:protein localization to plasma membrane"/>
    <property type="evidence" value="ECO:0007669"/>
    <property type="project" value="TreeGrafter"/>
</dbReference>
<dbReference type="Proteomes" id="UP000812440">
    <property type="component" value="Unassembled WGS sequence"/>
</dbReference>
<comment type="subcellular location">
    <subcellularLocation>
        <location evidence="1">Cell membrane</location>
        <topology evidence="1">Single-pass type I membrane protein</topology>
    </subcellularLocation>
</comment>
<protein>
    <recommendedName>
        <fullName evidence="14">Receptor activity modifying protein 2</fullName>
    </recommendedName>
</protein>
<dbReference type="AlphaFoldDB" id="A0A8T2IJB3"/>
<feature type="transmembrane region" description="Helical" evidence="11">
    <location>
        <begin position="87"/>
        <end position="108"/>
    </location>
</feature>
<evidence type="ECO:0000256" key="5">
    <source>
        <dbReference type="ARBA" id="ARBA00022692"/>
    </source>
</evidence>
<dbReference type="PANTHER" id="PTHR14076:SF9">
    <property type="entry name" value="RECEPTOR ACTIVITY-MODIFYING PROTEIN 2"/>
    <property type="match status" value="1"/>
</dbReference>
<keyword evidence="13" id="KW-1185">Reference proteome</keyword>
<evidence type="ECO:0000256" key="11">
    <source>
        <dbReference type="SAM" id="Phobius"/>
    </source>
</evidence>
<keyword evidence="4" id="KW-1003">Cell membrane</keyword>
<dbReference type="OrthoDB" id="9416539at2759"/>
<sequence length="117" mass="13546">MPFKLGNKCWDHYTTLMSRVSSENWCEWNQVNRPYSFLQHCLEDLADVLFIAFPNELAHSYIMKGHRTYFANCTLQYQELADPPEHILLSLILAPISIIPFLVALVVCKSKTTKPQT</sequence>
<evidence type="ECO:0000313" key="13">
    <source>
        <dbReference type="Proteomes" id="UP000812440"/>
    </source>
</evidence>
<comment type="similarity">
    <text evidence="2">Belongs to the RAMP family.</text>
</comment>
<dbReference type="PANTHER" id="PTHR14076">
    <property type="entry name" value="RECEPTOR ACTIVITY MODIFYING PROTEIN RAMP"/>
    <property type="match status" value="1"/>
</dbReference>
<dbReference type="GO" id="GO:0008277">
    <property type="term" value="P:regulation of G protein-coupled receptor signaling pathway"/>
    <property type="evidence" value="ECO:0007669"/>
    <property type="project" value="InterPro"/>
</dbReference>
<evidence type="ECO:0000313" key="12">
    <source>
        <dbReference type="EMBL" id="KAG8430868.1"/>
    </source>
</evidence>
<keyword evidence="6" id="KW-0732">Signal</keyword>
<dbReference type="GO" id="GO:0015026">
    <property type="term" value="F:coreceptor activity"/>
    <property type="evidence" value="ECO:0007669"/>
    <property type="project" value="InterPro"/>
</dbReference>
<dbReference type="GO" id="GO:0001525">
    <property type="term" value="P:angiogenesis"/>
    <property type="evidence" value="ECO:0007669"/>
    <property type="project" value="TreeGrafter"/>
</dbReference>
<keyword evidence="5 11" id="KW-0812">Transmembrane</keyword>
<dbReference type="GO" id="GO:0006816">
    <property type="term" value="P:calcium ion transport"/>
    <property type="evidence" value="ECO:0007669"/>
    <property type="project" value="TreeGrafter"/>
</dbReference>
<dbReference type="Gene3D" id="1.10.150.510">
    <property type="entry name" value="Receptor activity modifying family"/>
    <property type="match status" value="1"/>
</dbReference>
<dbReference type="GO" id="GO:0043235">
    <property type="term" value="C:receptor complex"/>
    <property type="evidence" value="ECO:0007669"/>
    <property type="project" value="TreeGrafter"/>
</dbReference>
<evidence type="ECO:0000256" key="9">
    <source>
        <dbReference type="ARBA" id="ARBA00023157"/>
    </source>
</evidence>
<dbReference type="GO" id="GO:0005886">
    <property type="term" value="C:plasma membrane"/>
    <property type="evidence" value="ECO:0007669"/>
    <property type="project" value="UniProtKB-SubCell"/>
</dbReference>
<evidence type="ECO:0000256" key="6">
    <source>
        <dbReference type="ARBA" id="ARBA00022729"/>
    </source>
</evidence>
<evidence type="ECO:0000256" key="10">
    <source>
        <dbReference type="ARBA" id="ARBA00023170"/>
    </source>
</evidence>
<dbReference type="InterPro" id="IPR006985">
    <property type="entry name" value="RAMP"/>
</dbReference>
<evidence type="ECO:0008006" key="14">
    <source>
        <dbReference type="Google" id="ProtNLM"/>
    </source>
</evidence>
<name>A0A8T2IJB3_9PIPI</name>
<gene>
    <name evidence="12" type="ORF">GDO86_019839</name>
</gene>
<keyword evidence="3" id="KW-0813">Transport</keyword>
<dbReference type="GO" id="GO:0009986">
    <property type="term" value="C:cell surface"/>
    <property type="evidence" value="ECO:0007669"/>
    <property type="project" value="TreeGrafter"/>
</dbReference>
<evidence type="ECO:0000256" key="7">
    <source>
        <dbReference type="ARBA" id="ARBA00022989"/>
    </source>
</evidence>
<evidence type="ECO:0000256" key="2">
    <source>
        <dbReference type="ARBA" id="ARBA00007087"/>
    </source>
</evidence>
<evidence type="ECO:0000256" key="1">
    <source>
        <dbReference type="ARBA" id="ARBA00004251"/>
    </source>
</evidence>
<dbReference type="GO" id="GO:0006886">
    <property type="term" value="P:intracellular protein transport"/>
    <property type="evidence" value="ECO:0007669"/>
    <property type="project" value="InterPro"/>
</dbReference>
<organism evidence="12 13">
    <name type="scientific">Hymenochirus boettgeri</name>
    <name type="common">Congo dwarf clawed frog</name>
    <dbReference type="NCBI Taxonomy" id="247094"/>
    <lineage>
        <taxon>Eukaryota</taxon>
        <taxon>Metazoa</taxon>
        <taxon>Chordata</taxon>
        <taxon>Craniata</taxon>
        <taxon>Vertebrata</taxon>
        <taxon>Euteleostomi</taxon>
        <taxon>Amphibia</taxon>
        <taxon>Batrachia</taxon>
        <taxon>Anura</taxon>
        <taxon>Pipoidea</taxon>
        <taxon>Pipidae</taxon>
        <taxon>Pipinae</taxon>
        <taxon>Hymenochirus</taxon>
    </lineage>
</organism>
<dbReference type="InterPro" id="IPR038126">
    <property type="entry name" value="RAMP_sf"/>
</dbReference>
<keyword evidence="9" id="KW-1015">Disulfide bond</keyword>
<proteinExistence type="inferred from homology"/>
<keyword evidence="10" id="KW-0675">Receptor</keyword>
<dbReference type="Pfam" id="PF04901">
    <property type="entry name" value="RAMP"/>
    <property type="match status" value="1"/>
</dbReference>
<reference evidence="12" key="1">
    <citation type="thesis" date="2020" institute="ProQuest LLC" country="789 East Eisenhower Parkway, Ann Arbor, MI, USA">
        <title>Comparative Genomics and Chromosome Evolution.</title>
        <authorList>
            <person name="Mudd A.B."/>
        </authorList>
    </citation>
    <scope>NUCLEOTIDE SEQUENCE</scope>
    <source>
        <strain evidence="12">Female2</strain>
        <tissue evidence="12">Blood</tissue>
    </source>
</reference>
<evidence type="ECO:0000256" key="4">
    <source>
        <dbReference type="ARBA" id="ARBA00022475"/>
    </source>
</evidence>
<dbReference type="GO" id="GO:0007186">
    <property type="term" value="P:G protein-coupled receptor signaling pathway"/>
    <property type="evidence" value="ECO:0007669"/>
    <property type="project" value="TreeGrafter"/>
</dbReference>
<evidence type="ECO:0000256" key="3">
    <source>
        <dbReference type="ARBA" id="ARBA00022448"/>
    </source>
</evidence>
<dbReference type="EMBL" id="JAACNH010000555">
    <property type="protein sequence ID" value="KAG8430868.1"/>
    <property type="molecule type" value="Genomic_DNA"/>
</dbReference>
<keyword evidence="8 11" id="KW-0472">Membrane</keyword>
<dbReference type="GO" id="GO:0032870">
    <property type="term" value="P:cellular response to hormone stimulus"/>
    <property type="evidence" value="ECO:0007669"/>
    <property type="project" value="TreeGrafter"/>
</dbReference>
<comment type="caution">
    <text evidence="12">The sequence shown here is derived from an EMBL/GenBank/DDBJ whole genome shotgun (WGS) entry which is preliminary data.</text>
</comment>
<evidence type="ECO:0000256" key="8">
    <source>
        <dbReference type="ARBA" id="ARBA00023136"/>
    </source>
</evidence>
<accession>A0A8T2IJB3</accession>
<keyword evidence="7 11" id="KW-1133">Transmembrane helix</keyword>